<name>A0A0A2LVR4_9FLAO</name>
<reference evidence="1 2" key="1">
    <citation type="submission" date="2013-09" db="EMBL/GenBank/DDBJ databases">
        <authorList>
            <person name="Zeng Z."/>
            <person name="Chen C."/>
        </authorList>
    </citation>
    <scope>NUCLEOTIDE SEQUENCE [LARGE SCALE GENOMIC DNA]</scope>
    <source>
        <strain evidence="1 2">F44-8</strain>
    </source>
</reference>
<dbReference type="STRING" id="1406840.Q763_01570"/>
<dbReference type="Proteomes" id="UP000030129">
    <property type="component" value="Unassembled WGS sequence"/>
</dbReference>
<dbReference type="AlphaFoldDB" id="A0A0A2LVR4"/>
<dbReference type="RefSeq" id="WP_035130362.1">
    <property type="nucleotide sequence ID" value="NZ_JRLV01000001.1"/>
</dbReference>
<keyword evidence="2" id="KW-1185">Reference proteome</keyword>
<dbReference type="eggNOG" id="ENOG502ZYER">
    <property type="taxonomic scope" value="Bacteria"/>
</dbReference>
<organism evidence="1 2">
    <name type="scientific">Flavobacterium beibuense F44-8</name>
    <dbReference type="NCBI Taxonomy" id="1406840"/>
    <lineage>
        <taxon>Bacteria</taxon>
        <taxon>Pseudomonadati</taxon>
        <taxon>Bacteroidota</taxon>
        <taxon>Flavobacteriia</taxon>
        <taxon>Flavobacteriales</taxon>
        <taxon>Flavobacteriaceae</taxon>
        <taxon>Flavobacterium</taxon>
    </lineage>
</organism>
<protein>
    <recommendedName>
        <fullName evidence="3">EcsC family protein</fullName>
    </recommendedName>
</protein>
<evidence type="ECO:0000313" key="2">
    <source>
        <dbReference type="Proteomes" id="UP000030129"/>
    </source>
</evidence>
<evidence type="ECO:0008006" key="3">
    <source>
        <dbReference type="Google" id="ProtNLM"/>
    </source>
</evidence>
<evidence type="ECO:0000313" key="1">
    <source>
        <dbReference type="EMBL" id="KGO84457.1"/>
    </source>
</evidence>
<accession>A0A0A2LVR4</accession>
<comment type="caution">
    <text evidence="1">The sequence shown here is derived from an EMBL/GenBank/DDBJ whole genome shotgun (WGS) entry which is preliminary data.</text>
</comment>
<gene>
    <name evidence="1" type="ORF">Q763_01570</name>
</gene>
<sequence>MNLLYVIKRVKPSFKEIRKEADVLRLSSPWYSPEKHSRVYAKKIRNKYTSIGVVASLPGIIPGLGTAAQVAVEAGSVSTDVLFMLRWMANVCYAVAYIHGSDIEENFDLEFTIVLGLWSGVISEEEIKQVRQAELTVAHFDNHMSQRIKNRMNQKIGTELVAKYGPKYAGTSMGKLIPFGIGAAIGGAFNYTTMQRFNTIVYNYFTGTALSVSQL</sequence>
<dbReference type="EMBL" id="JRLV01000001">
    <property type="protein sequence ID" value="KGO84457.1"/>
    <property type="molecule type" value="Genomic_DNA"/>
</dbReference>
<proteinExistence type="predicted"/>